<dbReference type="EMBL" id="JAEFCI010008165">
    <property type="protein sequence ID" value="KAG5458632.1"/>
    <property type="molecule type" value="Genomic_DNA"/>
</dbReference>
<keyword evidence="3" id="KW-0812">Transmembrane</keyword>
<dbReference type="PANTHER" id="PTHR24093">
    <property type="entry name" value="CATION TRANSPORTING ATPASE"/>
    <property type="match status" value="1"/>
</dbReference>
<gene>
    <name evidence="5" type="ORF">BJ554DRAFT_1107</name>
</gene>
<keyword evidence="2" id="KW-0460">Magnesium</keyword>
<protein>
    <recommendedName>
        <fullName evidence="4">Cation-transporting P-type ATPase N-terminal domain-containing protein</fullName>
    </recommendedName>
</protein>
<sequence>MRSPPATGPPPAAAAAADLDVRVESRDEAVDRSAAAFPLSAAALMSLLDFTETPPEEVKRTLARLGGVPGLCAMLRVDPDHGLSDAEVADIDTPRRRKYGVNQLPPLLLPTLLEHAIAAFKDVTLIALLVAAAISLCTGLYQDYSADHDPREPRIHWIEGFAIFLAVFIIVVVTAVNNWKKDDL</sequence>
<feature type="transmembrane region" description="Helical" evidence="3">
    <location>
        <begin position="123"/>
        <end position="141"/>
    </location>
</feature>
<dbReference type="InterPro" id="IPR004014">
    <property type="entry name" value="ATPase_P-typ_cation-transptr_N"/>
</dbReference>
<evidence type="ECO:0000259" key="4">
    <source>
        <dbReference type="SMART" id="SM00831"/>
    </source>
</evidence>
<proteinExistence type="predicted"/>
<dbReference type="SUPFAM" id="SSF81665">
    <property type="entry name" value="Calcium ATPase, transmembrane domain M"/>
    <property type="match status" value="1"/>
</dbReference>
<dbReference type="Pfam" id="PF00690">
    <property type="entry name" value="Cation_ATPase_N"/>
    <property type="match status" value="1"/>
</dbReference>
<dbReference type="AlphaFoldDB" id="A0A8H8DI20"/>
<dbReference type="Proteomes" id="UP000673691">
    <property type="component" value="Unassembled WGS sequence"/>
</dbReference>
<comment type="subcellular location">
    <subcellularLocation>
        <location evidence="1">Endomembrane system</location>
        <topology evidence="1">Multi-pass membrane protein</topology>
    </subcellularLocation>
</comment>
<feature type="transmembrane region" description="Helical" evidence="3">
    <location>
        <begin position="161"/>
        <end position="179"/>
    </location>
</feature>
<evidence type="ECO:0000256" key="1">
    <source>
        <dbReference type="ARBA" id="ARBA00004127"/>
    </source>
</evidence>
<dbReference type="GO" id="GO:0005388">
    <property type="term" value="F:P-type calcium transporter activity"/>
    <property type="evidence" value="ECO:0007669"/>
    <property type="project" value="TreeGrafter"/>
</dbReference>
<dbReference type="Gene3D" id="1.20.1110.10">
    <property type="entry name" value="Calcium-transporting ATPase, transmembrane domain"/>
    <property type="match status" value="1"/>
</dbReference>
<comment type="caution">
    <text evidence="5">The sequence shown here is derived from an EMBL/GenBank/DDBJ whole genome shotgun (WGS) entry which is preliminary data.</text>
</comment>
<dbReference type="GO" id="GO:0012505">
    <property type="term" value="C:endomembrane system"/>
    <property type="evidence" value="ECO:0007669"/>
    <property type="project" value="UniProtKB-SubCell"/>
</dbReference>
<dbReference type="InterPro" id="IPR023298">
    <property type="entry name" value="ATPase_P-typ_TM_dom_sf"/>
</dbReference>
<dbReference type="GO" id="GO:0005886">
    <property type="term" value="C:plasma membrane"/>
    <property type="evidence" value="ECO:0007669"/>
    <property type="project" value="TreeGrafter"/>
</dbReference>
<evidence type="ECO:0000256" key="3">
    <source>
        <dbReference type="SAM" id="Phobius"/>
    </source>
</evidence>
<organism evidence="5 6">
    <name type="scientific">Olpidium bornovanus</name>
    <dbReference type="NCBI Taxonomy" id="278681"/>
    <lineage>
        <taxon>Eukaryota</taxon>
        <taxon>Fungi</taxon>
        <taxon>Fungi incertae sedis</taxon>
        <taxon>Olpidiomycota</taxon>
        <taxon>Olpidiomycotina</taxon>
        <taxon>Olpidiomycetes</taxon>
        <taxon>Olpidiales</taxon>
        <taxon>Olpidiaceae</taxon>
        <taxon>Olpidium</taxon>
    </lineage>
</organism>
<dbReference type="SMART" id="SM00831">
    <property type="entry name" value="Cation_ATPase_N"/>
    <property type="match status" value="1"/>
</dbReference>
<feature type="non-terminal residue" evidence="5">
    <location>
        <position position="184"/>
    </location>
</feature>
<reference evidence="5 6" key="1">
    <citation type="journal article" name="Sci. Rep.">
        <title>Genome-scale phylogenetic analyses confirm Olpidium as the closest living zoosporic fungus to the non-flagellated, terrestrial fungi.</title>
        <authorList>
            <person name="Chang Y."/>
            <person name="Rochon D."/>
            <person name="Sekimoto S."/>
            <person name="Wang Y."/>
            <person name="Chovatia M."/>
            <person name="Sandor L."/>
            <person name="Salamov A."/>
            <person name="Grigoriev I.V."/>
            <person name="Stajich J.E."/>
            <person name="Spatafora J.W."/>
        </authorList>
    </citation>
    <scope>NUCLEOTIDE SEQUENCE [LARGE SCALE GENOMIC DNA]</scope>
    <source>
        <strain evidence="5">S191</strain>
    </source>
</reference>
<keyword evidence="6" id="KW-1185">Reference proteome</keyword>
<evidence type="ECO:0000313" key="6">
    <source>
        <dbReference type="Proteomes" id="UP000673691"/>
    </source>
</evidence>
<accession>A0A8H8DI20</accession>
<name>A0A8H8DI20_9FUNG</name>
<dbReference type="PANTHER" id="PTHR24093:SF369">
    <property type="entry name" value="CALCIUM-TRANSPORTING ATPASE"/>
    <property type="match status" value="1"/>
</dbReference>
<dbReference type="Gene3D" id="2.70.150.10">
    <property type="entry name" value="Calcium-transporting ATPase, cytoplasmic transduction domain A"/>
    <property type="match status" value="1"/>
</dbReference>
<evidence type="ECO:0000256" key="2">
    <source>
        <dbReference type="ARBA" id="ARBA00022842"/>
    </source>
</evidence>
<keyword evidence="3" id="KW-1133">Transmembrane helix</keyword>
<feature type="domain" description="Cation-transporting P-type ATPase N-terminal" evidence="4">
    <location>
        <begin position="64"/>
        <end position="140"/>
    </location>
</feature>
<evidence type="ECO:0000313" key="5">
    <source>
        <dbReference type="EMBL" id="KAG5458632.1"/>
    </source>
</evidence>
<keyword evidence="3" id="KW-0472">Membrane</keyword>